<protein>
    <submittedName>
        <fullName evidence="1">Uncharacterized protein</fullName>
    </submittedName>
</protein>
<comment type="caution">
    <text evidence="1">The sequence shown here is derived from an EMBL/GenBank/DDBJ whole genome shotgun (WGS) entry which is preliminary data.</text>
</comment>
<proteinExistence type="predicted"/>
<sequence>MSSSSPSSSYLARAVIQLQQRDVLCRYASEPVNLES</sequence>
<accession>J9BSD9</accession>
<gene>
    <name evidence="1" type="ORF">EVA_21398</name>
</gene>
<dbReference type="AlphaFoldDB" id="J9BSD9"/>
<organism evidence="1">
    <name type="scientific">gut metagenome</name>
    <dbReference type="NCBI Taxonomy" id="749906"/>
    <lineage>
        <taxon>unclassified sequences</taxon>
        <taxon>metagenomes</taxon>
        <taxon>organismal metagenomes</taxon>
    </lineage>
</organism>
<name>J9BSD9_9ZZZZ</name>
<evidence type="ECO:0000313" key="1">
    <source>
        <dbReference type="EMBL" id="EJW90495.1"/>
    </source>
</evidence>
<reference evidence="1" key="1">
    <citation type="journal article" date="2012" name="PLoS ONE">
        <title>Gene sets for utilization of primary and secondary nutrition supplies in the distal gut of endangered iberian lynx.</title>
        <authorList>
            <person name="Alcaide M."/>
            <person name="Messina E."/>
            <person name="Richter M."/>
            <person name="Bargiela R."/>
            <person name="Peplies J."/>
            <person name="Huws S.A."/>
            <person name="Newbold C.J."/>
            <person name="Golyshin P.N."/>
            <person name="Simon M.A."/>
            <person name="Lopez G."/>
            <person name="Yakimov M.M."/>
            <person name="Ferrer M."/>
        </authorList>
    </citation>
    <scope>NUCLEOTIDE SEQUENCE</scope>
</reference>
<dbReference type="EMBL" id="AMCI01008804">
    <property type="protein sequence ID" value="EJW90495.1"/>
    <property type="molecule type" value="Genomic_DNA"/>
</dbReference>